<dbReference type="EMBL" id="BMAT01007037">
    <property type="protein sequence ID" value="GFS24688.1"/>
    <property type="molecule type" value="Genomic_DNA"/>
</dbReference>
<sequence>MTALHLACRLGHEEMVQILLDSGANCAIRDKIKKWPDHYTTNRTILTTFDKHFVVCTHGRRKVHGATSNDDTTSSLHTVSLLESTLTLLDKSSSQKAPSTNSRNLGVTRDAAGVAVIDDDAEMERLRVQGRDKRDREGLEHGHIEHREVEIFDEGAQYDSDRDALAAGAIKRNDKKWKINHKMDFSDQHKQRMQQNVFDRLLHASKKKNQNA</sequence>
<dbReference type="InterPro" id="IPR002110">
    <property type="entry name" value="Ankyrin_rpt"/>
</dbReference>
<feature type="repeat" description="ANK" evidence="1">
    <location>
        <begin position="1"/>
        <end position="31"/>
    </location>
</feature>
<evidence type="ECO:0000256" key="1">
    <source>
        <dbReference type="PROSITE-ProRule" id="PRU00023"/>
    </source>
</evidence>
<evidence type="ECO:0000313" key="2">
    <source>
        <dbReference type="EMBL" id="GFS24688.1"/>
    </source>
</evidence>
<dbReference type="SUPFAM" id="SSF48403">
    <property type="entry name" value="Ankyrin repeat"/>
    <property type="match status" value="1"/>
</dbReference>
<keyword evidence="1" id="KW-0040">ANK repeat</keyword>
<keyword evidence="3" id="KW-1185">Reference proteome</keyword>
<dbReference type="Gene3D" id="1.25.40.20">
    <property type="entry name" value="Ankyrin repeat-containing domain"/>
    <property type="match status" value="1"/>
</dbReference>
<accession>A0AAV4JRT0</accession>
<reference evidence="2 3" key="1">
    <citation type="journal article" date="2021" name="Elife">
        <title>Chloroplast acquisition without the gene transfer in kleptoplastic sea slugs, Plakobranchus ocellatus.</title>
        <authorList>
            <person name="Maeda T."/>
            <person name="Takahashi S."/>
            <person name="Yoshida T."/>
            <person name="Shimamura S."/>
            <person name="Takaki Y."/>
            <person name="Nagai Y."/>
            <person name="Toyoda A."/>
            <person name="Suzuki Y."/>
            <person name="Arimoto A."/>
            <person name="Ishii H."/>
            <person name="Satoh N."/>
            <person name="Nishiyama T."/>
            <person name="Hasebe M."/>
            <person name="Maruyama T."/>
            <person name="Minagawa J."/>
            <person name="Obokata J."/>
            <person name="Shigenobu S."/>
        </authorList>
    </citation>
    <scope>NUCLEOTIDE SEQUENCE [LARGE SCALE GENOMIC DNA]</scope>
</reference>
<dbReference type="InterPro" id="IPR036770">
    <property type="entry name" value="Ankyrin_rpt-contain_sf"/>
</dbReference>
<gene>
    <name evidence="2" type="ORF">ElyMa_003421900</name>
</gene>
<dbReference type="PROSITE" id="PS50297">
    <property type="entry name" value="ANK_REP_REGION"/>
    <property type="match status" value="1"/>
</dbReference>
<name>A0AAV4JRT0_9GAST</name>
<dbReference type="AlphaFoldDB" id="A0AAV4JRT0"/>
<protein>
    <submittedName>
        <fullName evidence="2">Uncharacterized protein</fullName>
    </submittedName>
</protein>
<evidence type="ECO:0000313" key="3">
    <source>
        <dbReference type="Proteomes" id="UP000762676"/>
    </source>
</evidence>
<dbReference type="Pfam" id="PF00023">
    <property type="entry name" value="Ank"/>
    <property type="match status" value="1"/>
</dbReference>
<dbReference type="PROSITE" id="PS50088">
    <property type="entry name" value="ANK_REPEAT"/>
    <property type="match status" value="1"/>
</dbReference>
<organism evidence="2 3">
    <name type="scientific">Elysia marginata</name>
    <dbReference type="NCBI Taxonomy" id="1093978"/>
    <lineage>
        <taxon>Eukaryota</taxon>
        <taxon>Metazoa</taxon>
        <taxon>Spiralia</taxon>
        <taxon>Lophotrochozoa</taxon>
        <taxon>Mollusca</taxon>
        <taxon>Gastropoda</taxon>
        <taxon>Heterobranchia</taxon>
        <taxon>Euthyneura</taxon>
        <taxon>Panpulmonata</taxon>
        <taxon>Sacoglossa</taxon>
        <taxon>Placobranchoidea</taxon>
        <taxon>Plakobranchidae</taxon>
        <taxon>Elysia</taxon>
    </lineage>
</organism>
<comment type="caution">
    <text evidence="2">The sequence shown here is derived from an EMBL/GenBank/DDBJ whole genome shotgun (WGS) entry which is preliminary data.</text>
</comment>
<proteinExistence type="predicted"/>
<dbReference type="Proteomes" id="UP000762676">
    <property type="component" value="Unassembled WGS sequence"/>
</dbReference>